<dbReference type="InterPro" id="IPR036873">
    <property type="entry name" value="Rhodanese-like_dom_sf"/>
</dbReference>
<proteinExistence type="predicted"/>
<comment type="caution">
    <text evidence="4">The sequence shown here is derived from an EMBL/GenBank/DDBJ whole genome shotgun (WGS) entry which is preliminary data.</text>
</comment>
<dbReference type="InterPro" id="IPR001763">
    <property type="entry name" value="Rhodanese-like_dom"/>
</dbReference>
<evidence type="ECO:0000256" key="2">
    <source>
        <dbReference type="ARBA" id="ARBA00022737"/>
    </source>
</evidence>
<feature type="domain" description="Rhodanese" evidence="3">
    <location>
        <begin position="171"/>
        <end position="246"/>
    </location>
</feature>
<dbReference type="CDD" id="cd01448">
    <property type="entry name" value="TST_Repeat_1"/>
    <property type="match status" value="1"/>
</dbReference>
<dbReference type="GO" id="GO:0004792">
    <property type="term" value="F:thiosulfate-cyanide sulfurtransferase activity"/>
    <property type="evidence" value="ECO:0007669"/>
    <property type="project" value="TreeGrafter"/>
</dbReference>
<dbReference type="PROSITE" id="PS50206">
    <property type="entry name" value="RHODANESE_3"/>
    <property type="match status" value="2"/>
</dbReference>
<keyword evidence="1" id="KW-0808">Transferase</keyword>
<dbReference type="SMART" id="SM00450">
    <property type="entry name" value="RHOD"/>
    <property type="match status" value="1"/>
</dbReference>
<dbReference type="InterPro" id="IPR045078">
    <property type="entry name" value="TST/MPST-like"/>
</dbReference>
<dbReference type="PANTHER" id="PTHR11364">
    <property type="entry name" value="THIOSULFATE SULFERTANSFERASE"/>
    <property type="match status" value="1"/>
</dbReference>
<keyword evidence="5" id="KW-1185">Reference proteome</keyword>
<evidence type="ECO:0000256" key="1">
    <source>
        <dbReference type="ARBA" id="ARBA00022679"/>
    </source>
</evidence>
<dbReference type="OrthoDB" id="270167at2759"/>
<dbReference type="SUPFAM" id="SSF52821">
    <property type="entry name" value="Rhodanese/Cell cycle control phosphatase"/>
    <property type="match status" value="2"/>
</dbReference>
<dbReference type="Gene3D" id="3.40.250.10">
    <property type="entry name" value="Rhodanese-like domain"/>
    <property type="match status" value="2"/>
</dbReference>
<evidence type="ECO:0000259" key="3">
    <source>
        <dbReference type="PROSITE" id="PS50206"/>
    </source>
</evidence>
<dbReference type="Proteomes" id="UP000663879">
    <property type="component" value="Unassembled WGS sequence"/>
</dbReference>
<gene>
    <name evidence="4" type="ORF">OXX778_LOCUS12878</name>
</gene>
<evidence type="ECO:0000313" key="5">
    <source>
        <dbReference type="Proteomes" id="UP000663879"/>
    </source>
</evidence>
<feature type="non-terminal residue" evidence="4">
    <location>
        <position position="249"/>
    </location>
</feature>
<name>A0A814BS68_9BILA</name>
<dbReference type="AlphaFoldDB" id="A0A814BS68"/>
<dbReference type="EMBL" id="CAJNOC010002395">
    <property type="protein sequence ID" value="CAF0930483.1"/>
    <property type="molecule type" value="Genomic_DNA"/>
</dbReference>
<dbReference type="GO" id="GO:0005739">
    <property type="term" value="C:mitochondrion"/>
    <property type="evidence" value="ECO:0007669"/>
    <property type="project" value="TreeGrafter"/>
</dbReference>
<protein>
    <recommendedName>
        <fullName evidence="3">Rhodanese domain-containing protein</fullName>
    </recommendedName>
</protein>
<feature type="domain" description="Rhodanese" evidence="3">
    <location>
        <begin position="41"/>
        <end position="141"/>
    </location>
</feature>
<organism evidence="4 5">
    <name type="scientific">Brachionus calyciflorus</name>
    <dbReference type="NCBI Taxonomy" id="104777"/>
    <lineage>
        <taxon>Eukaryota</taxon>
        <taxon>Metazoa</taxon>
        <taxon>Spiralia</taxon>
        <taxon>Gnathifera</taxon>
        <taxon>Rotifera</taxon>
        <taxon>Eurotatoria</taxon>
        <taxon>Monogononta</taxon>
        <taxon>Pseudotrocha</taxon>
        <taxon>Ploima</taxon>
        <taxon>Brachionidae</taxon>
        <taxon>Brachionus</taxon>
    </lineage>
</organism>
<dbReference type="PANTHER" id="PTHR11364:SF27">
    <property type="entry name" value="SULFURTRANSFERASE"/>
    <property type="match status" value="1"/>
</dbReference>
<reference evidence="4" key="1">
    <citation type="submission" date="2021-02" db="EMBL/GenBank/DDBJ databases">
        <authorList>
            <person name="Nowell W R."/>
        </authorList>
    </citation>
    <scope>NUCLEOTIDE SEQUENCE</scope>
    <source>
        <strain evidence="4">Ploen Becks lab</strain>
    </source>
</reference>
<accession>A0A814BS68</accession>
<keyword evidence="2" id="KW-0677">Repeat</keyword>
<evidence type="ECO:0000313" key="4">
    <source>
        <dbReference type="EMBL" id="CAF0930483.1"/>
    </source>
</evidence>
<dbReference type="Pfam" id="PF00581">
    <property type="entry name" value="Rhodanese"/>
    <property type="match status" value="1"/>
</dbReference>
<sequence length="249" mass="28767">MSRILEKKLPTLITPLLLRTKLNESCFNQNFRLLEANFGLENLNQYKNSHIEKALYFDIMNGVDSTKVYPRGLPKPEIFQDYVNKLGISNKHHLILYDRSPFGFFASSRTWWVFRVYGHEKISILNGGLNAWLKNCFNLSHQVEDFKSEDFRIKENFDLTRNYDDIIQNITSKKEQVVDARPREDFNKINPVIGLPNNIPNSVNLPYSELFDSSTGLIKNDQQLKELFDQEGVDLTKPLIASCNTSATA</sequence>